<keyword evidence="2" id="KW-1185">Reference proteome</keyword>
<dbReference type="EMBL" id="BMAO01019999">
    <property type="protein sequence ID" value="GFQ64355.1"/>
    <property type="molecule type" value="Genomic_DNA"/>
</dbReference>
<sequence>MTRNLSHHHLTENNSTRESHYRFHRWHFPYQTERSRKDGSYQSQHEQAINLLLQNHSLLVAEVQTNLNADVRSKRDSPIRALNFTDNYLLSNLR</sequence>
<comment type="caution">
    <text evidence="1">The sequence shown here is derived from an EMBL/GenBank/DDBJ whole genome shotgun (WGS) entry which is preliminary data.</text>
</comment>
<accession>A0A8X6K563</accession>
<evidence type="ECO:0000313" key="2">
    <source>
        <dbReference type="Proteomes" id="UP000887116"/>
    </source>
</evidence>
<name>A0A8X6K563_TRICU</name>
<evidence type="ECO:0000313" key="1">
    <source>
        <dbReference type="EMBL" id="GFQ64355.1"/>
    </source>
</evidence>
<dbReference type="Proteomes" id="UP000887116">
    <property type="component" value="Unassembled WGS sequence"/>
</dbReference>
<proteinExistence type="predicted"/>
<protein>
    <submittedName>
        <fullName evidence="1">Uncharacterized protein</fullName>
    </submittedName>
</protein>
<reference evidence="1" key="1">
    <citation type="submission" date="2020-07" db="EMBL/GenBank/DDBJ databases">
        <title>Multicomponent nature underlies the extraordinary mechanical properties of spider dragline silk.</title>
        <authorList>
            <person name="Kono N."/>
            <person name="Nakamura H."/>
            <person name="Mori M."/>
            <person name="Yoshida Y."/>
            <person name="Ohtoshi R."/>
            <person name="Malay A.D."/>
            <person name="Moran D.A.P."/>
            <person name="Tomita M."/>
            <person name="Numata K."/>
            <person name="Arakawa K."/>
        </authorList>
    </citation>
    <scope>NUCLEOTIDE SEQUENCE</scope>
</reference>
<organism evidence="1 2">
    <name type="scientific">Trichonephila clavata</name>
    <name type="common">Joro spider</name>
    <name type="synonym">Nephila clavata</name>
    <dbReference type="NCBI Taxonomy" id="2740835"/>
    <lineage>
        <taxon>Eukaryota</taxon>
        <taxon>Metazoa</taxon>
        <taxon>Ecdysozoa</taxon>
        <taxon>Arthropoda</taxon>
        <taxon>Chelicerata</taxon>
        <taxon>Arachnida</taxon>
        <taxon>Araneae</taxon>
        <taxon>Araneomorphae</taxon>
        <taxon>Entelegynae</taxon>
        <taxon>Araneoidea</taxon>
        <taxon>Nephilidae</taxon>
        <taxon>Trichonephila</taxon>
    </lineage>
</organism>
<gene>
    <name evidence="1" type="ORF">TNCT_640081</name>
</gene>
<dbReference type="AlphaFoldDB" id="A0A8X6K563"/>